<dbReference type="PANTHER" id="PTHR42850:SF4">
    <property type="entry name" value="ZINC-DEPENDENT ENDOPOLYPHOSPHATASE"/>
    <property type="match status" value="1"/>
</dbReference>
<dbReference type="GO" id="GO:0110154">
    <property type="term" value="P:RNA decapping"/>
    <property type="evidence" value="ECO:0007669"/>
    <property type="project" value="TreeGrafter"/>
</dbReference>
<dbReference type="InterPro" id="IPR050126">
    <property type="entry name" value="Ap4A_hydrolase"/>
</dbReference>
<feature type="domain" description="Calcineurin-like phosphoesterase" evidence="1">
    <location>
        <begin position="38"/>
        <end position="235"/>
    </location>
</feature>
<dbReference type="InterPro" id="IPR004843">
    <property type="entry name" value="Calcineurin-like_PHP"/>
</dbReference>
<dbReference type="Proteomes" id="UP000007257">
    <property type="component" value="Plasmid pRAHAQ02"/>
</dbReference>
<reference evidence="2 3" key="2">
    <citation type="journal article" date="2012" name="J. Bacteriol.">
        <title>Complete Genome Sequence of Rahnella sp. Strain Y9602, a Gammaproteobacterium Isolate from Metal- and Radionuclide-Contaminated Soil.</title>
        <authorList>
            <person name="Martinez R.J."/>
            <person name="Bruce D."/>
            <person name="Detter C."/>
            <person name="Goodwin L.A."/>
            <person name="Han J."/>
            <person name="Han C.S."/>
            <person name="Held B."/>
            <person name="Land M.L."/>
            <person name="Mikhailova N."/>
            <person name="Nolan M."/>
            <person name="Pennacchio L."/>
            <person name="Pitluck S."/>
            <person name="Tapia R."/>
            <person name="Woyke T."/>
            <person name="Sobecky P.A."/>
        </authorList>
    </citation>
    <scope>NUCLEOTIDE SEQUENCE [LARGE SCALE GENOMIC DNA]</scope>
    <source>
        <strain evidence="2 3">Y9602</strain>
        <plasmid evidence="2 3">pRAHAQ02</plasmid>
    </source>
</reference>
<keyword evidence="2" id="KW-0614">Plasmid</keyword>
<reference evidence="3" key="1">
    <citation type="submission" date="2011-01" db="EMBL/GenBank/DDBJ databases">
        <title>Complete sequence of plasmid2 of Rahnella sp. Y9602.</title>
        <authorList>
            <consortium name="US DOE Joint Genome Institute"/>
            <person name="Lucas S."/>
            <person name="Copeland A."/>
            <person name="Lapidus A."/>
            <person name="Cheng J.-F."/>
            <person name="Goodwin L."/>
            <person name="Pitluck S."/>
            <person name="Lu M."/>
            <person name="Detter J.C."/>
            <person name="Han C."/>
            <person name="Tapia R."/>
            <person name="Land M."/>
            <person name="Hauser L."/>
            <person name="Kyrpides N."/>
            <person name="Ivanova N."/>
            <person name="Ovchinnikova G."/>
            <person name="Pagani I."/>
            <person name="Sobecky P.A."/>
            <person name="Martinez R.J."/>
            <person name="Woyke T."/>
        </authorList>
    </citation>
    <scope>NUCLEOTIDE SEQUENCE [LARGE SCALE GENOMIC DNA]</scope>
    <source>
        <strain evidence="3">Y9602</strain>
        <plasmid evidence="3">pRAHAQ02</plasmid>
    </source>
</reference>
<dbReference type="SUPFAM" id="SSF56300">
    <property type="entry name" value="Metallo-dependent phosphatases"/>
    <property type="match status" value="1"/>
</dbReference>
<accession>A0A0H3FHS8</accession>
<geneLocation type="plasmid" evidence="2 3">
    <name>pRAHAQ02</name>
</geneLocation>
<dbReference type="Pfam" id="PF00149">
    <property type="entry name" value="Metallophos"/>
    <property type="match status" value="1"/>
</dbReference>
<dbReference type="RefSeq" id="WP_013578418.1">
    <property type="nucleotide sequence ID" value="NC_015063.1"/>
</dbReference>
<dbReference type="GO" id="GO:0008803">
    <property type="term" value="F:bis(5'-nucleosyl)-tetraphosphatase (symmetrical) activity"/>
    <property type="evidence" value="ECO:0007669"/>
    <property type="project" value="TreeGrafter"/>
</dbReference>
<dbReference type="KEGG" id="rah:Rahaq_5184"/>
<sequence length="297" mass="34056">MTNTVRAENVRIPLEVDFRSGDWEHFRIRAQAPMTSRRIYAVADIHGYDFQLNSMVRRIWEDMAEVPSENPIIVFLGDYIDRGPNSKLVVERLCELQKSRILDCVLLRGNHEQWLIDFSQDSTVLPVWGRKGGVQTLCSYGVPLSQIEAGIEDPLVAEDVRHQFLNLVPVEHMAFFRSLLSHFEFGDYFFAHAGVDPDIPLDQQTDHDLTWIRYKFLESRKDFGKVVVHGHTPAKNVESLPNRINVDTEIYTRGVLNCVILEDRTRHLLSVKGDSSMPANVKISLPDSHHSRLPSIK</sequence>
<dbReference type="GO" id="GO:0005737">
    <property type="term" value="C:cytoplasm"/>
    <property type="evidence" value="ECO:0007669"/>
    <property type="project" value="TreeGrafter"/>
</dbReference>
<dbReference type="AlphaFoldDB" id="A0A0H3FHS8"/>
<dbReference type="HOGENOM" id="CLU_023125_4_3_6"/>
<gene>
    <name evidence="2" type="ordered locus">Rahaq_5184</name>
</gene>
<dbReference type="EMBL" id="CP002507">
    <property type="protein sequence ID" value="ADW76742.1"/>
    <property type="molecule type" value="Genomic_DNA"/>
</dbReference>
<organism evidence="2 3">
    <name type="scientific">Rahnella sp. (strain Y9602)</name>
    <dbReference type="NCBI Taxonomy" id="2703885"/>
    <lineage>
        <taxon>Bacteria</taxon>
        <taxon>Pseudomonadati</taxon>
        <taxon>Pseudomonadota</taxon>
        <taxon>Gammaproteobacteria</taxon>
        <taxon>Enterobacterales</taxon>
        <taxon>Yersiniaceae</taxon>
        <taxon>Rahnella</taxon>
    </lineage>
</organism>
<dbReference type="OrthoDB" id="5296354at2"/>
<name>A0A0H3FHS8_RAHSY</name>
<dbReference type="GeneID" id="95420299"/>
<evidence type="ECO:0000313" key="3">
    <source>
        <dbReference type="Proteomes" id="UP000007257"/>
    </source>
</evidence>
<dbReference type="Gene3D" id="3.60.21.10">
    <property type="match status" value="1"/>
</dbReference>
<dbReference type="PANTHER" id="PTHR42850">
    <property type="entry name" value="METALLOPHOSPHOESTERASE"/>
    <property type="match status" value="1"/>
</dbReference>
<dbReference type="InterPro" id="IPR029052">
    <property type="entry name" value="Metallo-depent_PP-like"/>
</dbReference>
<protein>
    <submittedName>
        <fullName evidence="2">Metallophosphoesterase</fullName>
    </submittedName>
</protein>
<evidence type="ECO:0000259" key="1">
    <source>
        <dbReference type="Pfam" id="PF00149"/>
    </source>
</evidence>
<dbReference type="GO" id="GO:0016791">
    <property type="term" value="F:phosphatase activity"/>
    <property type="evidence" value="ECO:0007669"/>
    <property type="project" value="TreeGrafter"/>
</dbReference>
<evidence type="ECO:0000313" key="2">
    <source>
        <dbReference type="EMBL" id="ADW76742.1"/>
    </source>
</evidence>
<proteinExistence type="predicted"/>